<accession>A0AAV9RDL9</accession>
<name>A0AAV9RDL9_9TELE</name>
<protein>
    <submittedName>
        <fullName evidence="1">Uncharacterized protein</fullName>
    </submittedName>
</protein>
<proteinExistence type="predicted"/>
<dbReference type="EMBL" id="JAHHUM010002053">
    <property type="protein sequence ID" value="KAK5606730.1"/>
    <property type="molecule type" value="Genomic_DNA"/>
</dbReference>
<comment type="caution">
    <text evidence="1">The sequence shown here is derived from an EMBL/GenBank/DDBJ whole genome shotgun (WGS) entry which is preliminary data.</text>
</comment>
<reference evidence="1 2" key="1">
    <citation type="submission" date="2021-06" db="EMBL/GenBank/DDBJ databases">
        <authorList>
            <person name="Palmer J.M."/>
        </authorList>
    </citation>
    <scope>NUCLEOTIDE SEQUENCE [LARGE SCALE GENOMIC DNA]</scope>
    <source>
        <strain evidence="1 2">MEX-2019</strain>
        <tissue evidence="1">Muscle</tissue>
    </source>
</reference>
<keyword evidence="2" id="KW-1185">Reference proteome</keyword>
<dbReference type="AlphaFoldDB" id="A0AAV9RDL9"/>
<dbReference type="Proteomes" id="UP001311232">
    <property type="component" value="Unassembled WGS sequence"/>
</dbReference>
<sequence>MLDLASNITCFPCHVQYFDSSDRPPYSVCLLGNLSKTPVLNLLTTLPMTHLEPAVQTRICHSYSTPSWKKQKEDNHSLYQTPCRTGIQS</sequence>
<organism evidence="1 2">
    <name type="scientific">Crenichthys baileyi</name>
    <name type="common">White River springfish</name>
    <dbReference type="NCBI Taxonomy" id="28760"/>
    <lineage>
        <taxon>Eukaryota</taxon>
        <taxon>Metazoa</taxon>
        <taxon>Chordata</taxon>
        <taxon>Craniata</taxon>
        <taxon>Vertebrata</taxon>
        <taxon>Euteleostomi</taxon>
        <taxon>Actinopterygii</taxon>
        <taxon>Neopterygii</taxon>
        <taxon>Teleostei</taxon>
        <taxon>Neoteleostei</taxon>
        <taxon>Acanthomorphata</taxon>
        <taxon>Ovalentaria</taxon>
        <taxon>Atherinomorphae</taxon>
        <taxon>Cyprinodontiformes</taxon>
        <taxon>Goodeidae</taxon>
        <taxon>Crenichthys</taxon>
    </lineage>
</organism>
<evidence type="ECO:0000313" key="2">
    <source>
        <dbReference type="Proteomes" id="UP001311232"/>
    </source>
</evidence>
<evidence type="ECO:0000313" key="1">
    <source>
        <dbReference type="EMBL" id="KAK5606730.1"/>
    </source>
</evidence>
<gene>
    <name evidence="1" type="ORF">CRENBAI_016362</name>
</gene>